<dbReference type="EMBL" id="JACHFL010000022">
    <property type="protein sequence ID" value="MBB5365834.1"/>
    <property type="molecule type" value="Genomic_DNA"/>
</dbReference>
<comment type="caution">
    <text evidence="1">The sequence shown here is derived from an EMBL/GenBank/DDBJ whole genome shotgun (WGS) entry which is preliminary data.</text>
</comment>
<dbReference type="Proteomes" id="UP000552709">
    <property type="component" value="Unassembled WGS sequence"/>
</dbReference>
<dbReference type="RefSeq" id="WP_184137652.1">
    <property type="nucleotide sequence ID" value="NZ_JACHFL010000022.1"/>
</dbReference>
<keyword evidence="2" id="KW-1185">Reference proteome</keyword>
<dbReference type="AlphaFoldDB" id="A0A7W8NFU8"/>
<protein>
    <submittedName>
        <fullName evidence="1">Uncharacterized protein</fullName>
    </submittedName>
</protein>
<evidence type="ECO:0000313" key="2">
    <source>
        <dbReference type="Proteomes" id="UP000552709"/>
    </source>
</evidence>
<reference evidence="1 2" key="1">
    <citation type="submission" date="2020-08" db="EMBL/GenBank/DDBJ databases">
        <title>Genomic Encyclopedia of Type Strains, Phase IV (KMG-IV): sequencing the most valuable type-strain genomes for metagenomic binning, comparative biology and taxonomic classification.</title>
        <authorList>
            <person name="Goeker M."/>
        </authorList>
    </citation>
    <scope>NUCLEOTIDE SEQUENCE [LARGE SCALE GENOMIC DNA]</scope>
    <source>
        <strain evidence="1 2">DSM 27939</strain>
    </source>
</reference>
<sequence>MNQPASRSSELNTPEQQREAATLLQWPWSAQATHALTTYFRCMEDVNTPEQLADVLTETLGHAPPVLLDVQRELGGITLHDRGAHTLHLCLDSISSIETGWDEGMWLLPLAWRDVAVPDWNIRLDGQVDDGPFLYANARLCVEWHVIHRSLFNQERTCPVYSQSVEVRGKPFEALRSSLTVLAEFLDMDLAPLLSDSWNLLWLSEHAELTVQHDVKGVTHARLTTEHLEAAETFSDWCHTYGTSVWDRKRIEPHTADAG</sequence>
<accession>A0A7W8NFU8</accession>
<name>A0A7W8NFU8_9DEIO</name>
<organism evidence="1 2">
    <name type="scientific">Deinococcus humi</name>
    <dbReference type="NCBI Taxonomy" id="662880"/>
    <lineage>
        <taxon>Bacteria</taxon>
        <taxon>Thermotogati</taxon>
        <taxon>Deinococcota</taxon>
        <taxon>Deinococci</taxon>
        <taxon>Deinococcales</taxon>
        <taxon>Deinococcaceae</taxon>
        <taxon>Deinococcus</taxon>
    </lineage>
</organism>
<proteinExistence type="predicted"/>
<gene>
    <name evidence="1" type="ORF">HNQ08_004960</name>
</gene>
<evidence type="ECO:0000313" key="1">
    <source>
        <dbReference type="EMBL" id="MBB5365834.1"/>
    </source>
</evidence>